<evidence type="ECO:0000256" key="1">
    <source>
        <dbReference type="SAM" id="MobiDB-lite"/>
    </source>
</evidence>
<feature type="non-terminal residue" evidence="2">
    <location>
        <position position="173"/>
    </location>
</feature>
<protein>
    <submittedName>
        <fullName evidence="2">Uncharacterized protein</fullName>
    </submittedName>
</protein>
<evidence type="ECO:0000313" key="2">
    <source>
        <dbReference type="EMBL" id="CAE8624317.1"/>
    </source>
</evidence>
<sequence length="173" mass="19368">MVGKTEIPADLGAHERPWWLRTHEARAARTLAASAASAAFLAESSGSQRPEASSSSSSSARPGRRSREEVVEKTRREVAPAAPARPLSPSTHLQELKKTAQKHLKVVPCDQYHRHYWATPSPAAQQEDMHEATRPSMRHDGFGTKEKVWGKRPTDYRTAGWYVENMWGMRALQ</sequence>
<name>A0A813GGV1_POLGL</name>
<dbReference type="Proteomes" id="UP000626109">
    <property type="component" value="Unassembled WGS sequence"/>
</dbReference>
<organism evidence="2 3">
    <name type="scientific">Polarella glacialis</name>
    <name type="common">Dinoflagellate</name>
    <dbReference type="NCBI Taxonomy" id="89957"/>
    <lineage>
        <taxon>Eukaryota</taxon>
        <taxon>Sar</taxon>
        <taxon>Alveolata</taxon>
        <taxon>Dinophyceae</taxon>
        <taxon>Suessiales</taxon>
        <taxon>Suessiaceae</taxon>
        <taxon>Polarella</taxon>
    </lineage>
</organism>
<dbReference type="EMBL" id="CAJNNW010000173">
    <property type="protein sequence ID" value="CAE8624317.1"/>
    <property type="molecule type" value="Genomic_DNA"/>
</dbReference>
<evidence type="ECO:0000313" key="3">
    <source>
        <dbReference type="Proteomes" id="UP000626109"/>
    </source>
</evidence>
<dbReference type="AlphaFoldDB" id="A0A813GGV1"/>
<feature type="compositionally biased region" description="Basic and acidic residues" evidence="1">
    <location>
        <begin position="65"/>
        <end position="78"/>
    </location>
</feature>
<feature type="compositionally biased region" description="Low complexity" evidence="1">
    <location>
        <begin position="79"/>
        <end position="90"/>
    </location>
</feature>
<feature type="region of interest" description="Disordered" evidence="1">
    <location>
        <begin position="42"/>
        <end position="92"/>
    </location>
</feature>
<accession>A0A813GGV1</accession>
<comment type="caution">
    <text evidence="2">The sequence shown here is derived from an EMBL/GenBank/DDBJ whole genome shotgun (WGS) entry which is preliminary data.</text>
</comment>
<gene>
    <name evidence="2" type="ORF">PGLA2088_LOCUS325</name>
</gene>
<feature type="compositionally biased region" description="Low complexity" evidence="1">
    <location>
        <begin position="42"/>
        <end position="61"/>
    </location>
</feature>
<reference evidence="2" key="1">
    <citation type="submission" date="2021-02" db="EMBL/GenBank/DDBJ databases">
        <authorList>
            <person name="Dougan E. K."/>
            <person name="Rhodes N."/>
            <person name="Thang M."/>
            <person name="Chan C."/>
        </authorList>
    </citation>
    <scope>NUCLEOTIDE SEQUENCE</scope>
</reference>
<proteinExistence type="predicted"/>